<evidence type="ECO:0000256" key="1">
    <source>
        <dbReference type="RuleBase" id="RU004374"/>
    </source>
</evidence>
<dbReference type="STRING" id="946122.A0A0C2SNQ2"/>
<comment type="similarity">
    <text evidence="1">Belongs to the eukaryotic initiation factor 4E family.</text>
</comment>
<dbReference type="EMBL" id="KN818246">
    <property type="protein sequence ID" value="KIL64875.1"/>
    <property type="molecule type" value="Genomic_DNA"/>
</dbReference>
<keyword evidence="1" id="KW-0648">Protein biosynthesis</keyword>
<keyword evidence="4" id="KW-1185">Reference proteome</keyword>
<dbReference type="Pfam" id="PF01652">
    <property type="entry name" value="IF4E"/>
    <property type="match status" value="1"/>
</dbReference>
<accession>A0A0C2SNQ2</accession>
<dbReference type="GO" id="GO:0003743">
    <property type="term" value="F:translation initiation factor activity"/>
    <property type="evidence" value="ECO:0007669"/>
    <property type="project" value="UniProtKB-KW"/>
</dbReference>
<feature type="region of interest" description="Disordered" evidence="2">
    <location>
        <begin position="1"/>
        <end position="32"/>
    </location>
</feature>
<feature type="compositionally biased region" description="Low complexity" evidence="2">
    <location>
        <begin position="44"/>
        <end position="53"/>
    </location>
</feature>
<dbReference type="InParanoid" id="A0A0C2SNQ2"/>
<reference evidence="3 4" key="1">
    <citation type="submission" date="2014-04" db="EMBL/GenBank/DDBJ databases">
        <title>Evolutionary Origins and Diversification of the Mycorrhizal Mutualists.</title>
        <authorList>
            <consortium name="DOE Joint Genome Institute"/>
            <consortium name="Mycorrhizal Genomics Consortium"/>
            <person name="Kohler A."/>
            <person name="Kuo A."/>
            <person name="Nagy L.G."/>
            <person name="Floudas D."/>
            <person name="Copeland A."/>
            <person name="Barry K.W."/>
            <person name="Cichocki N."/>
            <person name="Veneault-Fourrey C."/>
            <person name="LaButti K."/>
            <person name="Lindquist E.A."/>
            <person name="Lipzen A."/>
            <person name="Lundell T."/>
            <person name="Morin E."/>
            <person name="Murat C."/>
            <person name="Riley R."/>
            <person name="Ohm R."/>
            <person name="Sun H."/>
            <person name="Tunlid A."/>
            <person name="Henrissat B."/>
            <person name="Grigoriev I.V."/>
            <person name="Hibbett D.S."/>
            <person name="Martin F."/>
        </authorList>
    </citation>
    <scope>NUCLEOTIDE SEQUENCE [LARGE SCALE GENOMIC DNA]</scope>
    <source>
        <strain evidence="3 4">Koide BX008</strain>
    </source>
</reference>
<name>A0A0C2SNQ2_AMAMK</name>
<gene>
    <name evidence="3" type="ORF">M378DRAFT_162733</name>
</gene>
<dbReference type="GO" id="GO:0016281">
    <property type="term" value="C:eukaryotic translation initiation factor 4F complex"/>
    <property type="evidence" value="ECO:0007669"/>
    <property type="project" value="TreeGrafter"/>
</dbReference>
<proteinExistence type="inferred from homology"/>
<dbReference type="AlphaFoldDB" id="A0A0C2SNQ2"/>
<sequence length="475" mass="51166">MTTPPTDSSATSQSSTTTSSSSSKPAAVKPPSLHQLAARININNVNNVSSSSNTVAPRPRLPANILRTGSAAPSLHASNASTTTVDSMVVNAPTTRSVSPATTTLSTSPPQSNTPSNDAASDVKEGEPLTAENLKELNEETQEGQQESSSRSQAQAQMQPPKQRMPMGYKGVPSLDAITARLVKTRTLSIDGSANPPEPELVEDPKTPGVKIKAPEHPLQFSWIIYHDTKANVPFTPATATIAPNSSVGSSFPPPDNSADYEAGLTVIGEFNTVESFCRYFNWLKPPSKLERNSNYHIFKSGIKPMWEDPANASGGKWVLTMKNNPELLNRCWNWLAMALVGEQLEEGDDICGAVVSLRSKVDRIQVWTRSKEEVEKLNGIGKRLVKLLDVSEADGIGFEFQYNTEDRPLPNKFLSIHAMPTSSYRSNFQQNNPTMTPTNTTAMSPNPSLPGGAFGNFGAGMGVGSWKAPVKRTT</sequence>
<feature type="region of interest" description="Disordered" evidence="2">
    <location>
        <begin position="138"/>
        <end position="167"/>
    </location>
</feature>
<dbReference type="Proteomes" id="UP000054549">
    <property type="component" value="Unassembled WGS sequence"/>
</dbReference>
<evidence type="ECO:0008006" key="5">
    <source>
        <dbReference type="Google" id="ProtNLM"/>
    </source>
</evidence>
<dbReference type="OrthoDB" id="590761at2759"/>
<feature type="compositionally biased region" description="Low complexity" evidence="2">
    <location>
        <begin position="97"/>
        <end position="116"/>
    </location>
</feature>
<feature type="compositionally biased region" description="Low complexity" evidence="2">
    <location>
        <begin position="143"/>
        <end position="159"/>
    </location>
</feature>
<keyword evidence="1" id="KW-0694">RNA-binding</keyword>
<protein>
    <recommendedName>
        <fullName evidence="5">Translation initiation factor eIF4e</fullName>
    </recommendedName>
</protein>
<evidence type="ECO:0000313" key="4">
    <source>
        <dbReference type="Proteomes" id="UP000054549"/>
    </source>
</evidence>
<organism evidence="3 4">
    <name type="scientific">Amanita muscaria (strain Koide BX008)</name>
    <dbReference type="NCBI Taxonomy" id="946122"/>
    <lineage>
        <taxon>Eukaryota</taxon>
        <taxon>Fungi</taxon>
        <taxon>Dikarya</taxon>
        <taxon>Basidiomycota</taxon>
        <taxon>Agaricomycotina</taxon>
        <taxon>Agaricomycetes</taxon>
        <taxon>Agaricomycetidae</taxon>
        <taxon>Agaricales</taxon>
        <taxon>Pluteineae</taxon>
        <taxon>Amanitaceae</taxon>
        <taxon>Amanita</taxon>
    </lineage>
</organism>
<evidence type="ECO:0000256" key="2">
    <source>
        <dbReference type="SAM" id="MobiDB-lite"/>
    </source>
</evidence>
<dbReference type="SUPFAM" id="SSF55418">
    <property type="entry name" value="eIF4e-like"/>
    <property type="match status" value="1"/>
</dbReference>
<dbReference type="PANTHER" id="PTHR11960">
    <property type="entry name" value="EUKARYOTIC TRANSLATION INITIATION FACTOR 4E RELATED"/>
    <property type="match status" value="1"/>
</dbReference>
<dbReference type="InterPro" id="IPR023398">
    <property type="entry name" value="TIF_eIF4e-like"/>
</dbReference>
<dbReference type="HOGENOM" id="CLU_042809_0_0_1"/>
<dbReference type="PANTHER" id="PTHR11960:SF73">
    <property type="entry name" value="TRANSLATION INITIATION FACTOR 4E, PUTATIVE-RELATED"/>
    <property type="match status" value="1"/>
</dbReference>
<feature type="compositionally biased region" description="Polar residues" evidence="2">
    <location>
        <begin position="76"/>
        <end position="96"/>
    </location>
</feature>
<keyword evidence="1" id="KW-0396">Initiation factor</keyword>
<evidence type="ECO:0000313" key="3">
    <source>
        <dbReference type="EMBL" id="KIL64875.1"/>
    </source>
</evidence>
<dbReference type="GO" id="GO:0000340">
    <property type="term" value="F:RNA 7-methylguanosine cap binding"/>
    <property type="evidence" value="ECO:0007669"/>
    <property type="project" value="TreeGrafter"/>
</dbReference>
<dbReference type="InterPro" id="IPR001040">
    <property type="entry name" value="TIF_eIF_4E"/>
</dbReference>
<feature type="region of interest" description="Disordered" evidence="2">
    <location>
        <begin position="44"/>
        <end position="125"/>
    </location>
</feature>
<dbReference type="Gene3D" id="3.30.760.10">
    <property type="entry name" value="RNA Cap, Translation Initiation Factor Eif4e"/>
    <property type="match status" value="1"/>
</dbReference>